<dbReference type="EMBL" id="JAHXZJ010000747">
    <property type="protein sequence ID" value="KAH0557320.1"/>
    <property type="molecule type" value="Genomic_DNA"/>
</dbReference>
<name>A0AAV7IQE6_COTGL</name>
<keyword evidence="2" id="KW-1185">Reference proteome</keyword>
<protein>
    <submittedName>
        <fullName evidence="1">Uncharacterized protein</fullName>
    </submittedName>
</protein>
<dbReference type="AlphaFoldDB" id="A0AAV7IQE6"/>
<reference evidence="1 2" key="1">
    <citation type="journal article" date="2021" name="J. Hered.">
        <title>A chromosome-level genome assembly of the parasitoid wasp, Cotesia glomerata (Hymenoptera: Braconidae).</title>
        <authorList>
            <person name="Pinto B.J."/>
            <person name="Weis J.J."/>
            <person name="Gamble T."/>
            <person name="Ode P.J."/>
            <person name="Paul R."/>
            <person name="Zaspel J.M."/>
        </authorList>
    </citation>
    <scope>NUCLEOTIDE SEQUENCE [LARGE SCALE GENOMIC DNA]</scope>
    <source>
        <strain evidence="1">CgM1</strain>
    </source>
</reference>
<organism evidence="1 2">
    <name type="scientific">Cotesia glomerata</name>
    <name type="common">Lepidopteran parasitic wasp</name>
    <name type="synonym">Apanteles glomeratus</name>
    <dbReference type="NCBI Taxonomy" id="32391"/>
    <lineage>
        <taxon>Eukaryota</taxon>
        <taxon>Metazoa</taxon>
        <taxon>Ecdysozoa</taxon>
        <taxon>Arthropoda</taxon>
        <taxon>Hexapoda</taxon>
        <taxon>Insecta</taxon>
        <taxon>Pterygota</taxon>
        <taxon>Neoptera</taxon>
        <taxon>Endopterygota</taxon>
        <taxon>Hymenoptera</taxon>
        <taxon>Apocrita</taxon>
        <taxon>Ichneumonoidea</taxon>
        <taxon>Braconidae</taxon>
        <taxon>Microgastrinae</taxon>
        <taxon>Cotesia</taxon>
    </lineage>
</organism>
<gene>
    <name evidence="1" type="ORF">KQX54_003938</name>
</gene>
<sequence>MIKCFRGCTNDFVLTTIIGDQFCKIVSNEKTRNKKMLSQSQDLRNRYFFQSKAIKYSGNRIDDLPSPLSSKRPEIPDSNYHFLIITILVAPCQSFWWYYDYSDSDYSSWWPSYDYEQPEPRHIYTETHEKKKSGSLNYNTDVVTRTNKDSIPLYKPPRIAIKIDPYNLFNSHIDVKVPIEKKIERKEELVCLMIYGNPYEKSLIHMKDKDPILHSFLSGFPVRS</sequence>
<comment type="caution">
    <text evidence="1">The sequence shown here is derived from an EMBL/GenBank/DDBJ whole genome shotgun (WGS) entry which is preliminary data.</text>
</comment>
<dbReference type="Proteomes" id="UP000826195">
    <property type="component" value="Unassembled WGS sequence"/>
</dbReference>
<evidence type="ECO:0000313" key="2">
    <source>
        <dbReference type="Proteomes" id="UP000826195"/>
    </source>
</evidence>
<proteinExistence type="predicted"/>
<accession>A0AAV7IQE6</accession>
<evidence type="ECO:0000313" key="1">
    <source>
        <dbReference type="EMBL" id="KAH0557320.1"/>
    </source>
</evidence>